<reference evidence="1 2" key="1">
    <citation type="submission" date="2018-11" db="EMBL/GenBank/DDBJ databases">
        <authorList>
            <consortium name="Pathogen Informatics"/>
        </authorList>
    </citation>
    <scope>NUCLEOTIDE SEQUENCE [LARGE SCALE GENOMIC DNA]</scope>
</reference>
<evidence type="ECO:0000313" key="2">
    <source>
        <dbReference type="Proteomes" id="UP000270094"/>
    </source>
</evidence>
<sequence length="83" mass="9312">MLEEGDTGSGDLDQGSGMRRVTVLLGQLHFYEERTPAVDMEVLQRSGSNHRLLRTIMRFIRKLEKKICHCVGGGEKSYVTASD</sequence>
<organism evidence="1 2">
    <name type="scientific">Strongylus vulgaris</name>
    <name type="common">Blood worm</name>
    <dbReference type="NCBI Taxonomy" id="40348"/>
    <lineage>
        <taxon>Eukaryota</taxon>
        <taxon>Metazoa</taxon>
        <taxon>Ecdysozoa</taxon>
        <taxon>Nematoda</taxon>
        <taxon>Chromadorea</taxon>
        <taxon>Rhabditida</taxon>
        <taxon>Rhabditina</taxon>
        <taxon>Rhabditomorpha</taxon>
        <taxon>Strongyloidea</taxon>
        <taxon>Strongylidae</taxon>
        <taxon>Strongylus</taxon>
    </lineage>
</organism>
<accession>A0A3P7JYE7</accession>
<protein>
    <submittedName>
        <fullName evidence="1">Uncharacterized protein</fullName>
    </submittedName>
</protein>
<proteinExistence type="predicted"/>
<dbReference type="AlphaFoldDB" id="A0A3P7JYE7"/>
<keyword evidence="2" id="KW-1185">Reference proteome</keyword>
<gene>
    <name evidence="1" type="ORF">SVUK_LOCUS16315</name>
</gene>
<name>A0A3P7JYE7_STRVU</name>
<dbReference type="EMBL" id="UYYB01112320">
    <property type="protein sequence ID" value="VDM81317.1"/>
    <property type="molecule type" value="Genomic_DNA"/>
</dbReference>
<dbReference type="Proteomes" id="UP000270094">
    <property type="component" value="Unassembled WGS sequence"/>
</dbReference>
<evidence type="ECO:0000313" key="1">
    <source>
        <dbReference type="EMBL" id="VDM81317.1"/>
    </source>
</evidence>